<sequence>MFRTTALALSSLLVAVALAGCSGGEEPGGAGDQPAESTGAADEQPTEAAAELVAWADAFCAAPGALPEDLELPFYAAARNVPATEDDREQLVDGLAAVSEGLDDALAAIDGLPAAPTAEAEAAVEQYRADMETNRTNFAQYLELAPAYPTEQLEDMYFLAGVDTMNLPYPLMMAETYLTEPELSEAAASAASC</sequence>
<evidence type="ECO:0000313" key="5">
    <source>
        <dbReference type="Proteomes" id="UP001145799"/>
    </source>
</evidence>
<gene>
    <name evidence="4" type="ORF">J2S69_000330</name>
    <name evidence="3" type="ORF">O2L01_21690</name>
</gene>
<reference evidence="3" key="1">
    <citation type="submission" date="2022-12" db="EMBL/GenBank/DDBJ databases">
        <title>Gycomyces niveus sp.nov., a novel actinomycete isolated from soil in Shouguang.</title>
        <authorList>
            <person name="Yang X."/>
        </authorList>
    </citation>
    <scope>NUCLEOTIDE SEQUENCE</scope>
    <source>
        <strain evidence="3">DSM 44724</strain>
    </source>
</reference>
<comment type="caution">
    <text evidence="3">The sequence shown here is derived from an EMBL/GenBank/DDBJ whole genome shotgun (WGS) entry which is preliminary data.</text>
</comment>
<evidence type="ECO:0000313" key="6">
    <source>
        <dbReference type="Proteomes" id="UP001183604"/>
    </source>
</evidence>
<organism evidence="3 5">
    <name type="scientific">Glycomyces lechevalierae</name>
    <dbReference type="NCBI Taxonomy" id="256034"/>
    <lineage>
        <taxon>Bacteria</taxon>
        <taxon>Bacillati</taxon>
        <taxon>Actinomycetota</taxon>
        <taxon>Actinomycetes</taxon>
        <taxon>Glycomycetales</taxon>
        <taxon>Glycomycetaceae</taxon>
        <taxon>Glycomyces</taxon>
    </lineage>
</organism>
<evidence type="ECO:0000313" key="4">
    <source>
        <dbReference type="EMBL" id="MDR7336611.1"/>
    </source>
</evidence>
<name>A0A9X3PQX3_9ACTN</name>
<keyword evidence="2" id="KW-0732">Signal</keyword>
<evidence type="ECO:0000256" key="2">
    <source>
        <dbReference type="SAM" id="SignalP"/>
    </source>
</evidence>
<evidence type="ECO:0000313" key="3">
    <source>
        <dbReference type="EMBL" id="MDA1387622.1"/>
    </source>
</evidence>
<feature type="region of interest" description="Disordered" evidence="1">
    <location>
        <begin position="25"/>
        <end position="46"/>
    </location>
</feature>
<feature type="signal peptide" evidence="2">
    <location>
        <begin position="1"/>
        <end position="19"/>
    </location>
</feature>
<reference evidence="4 6" key="2">
    <citation type="submission" date="2023-07" db="EMBL/GenBank/DDBJ databases">
        <title>Sequencing the genomes of 1000 actinobacteria strains.</title>
        <authorList>
            <person name="Klenk H.-P."/>
        </authorList>
    </citation>
    <scope>NUCLEOTIDE SEQUENCE [LARGE SCALE GENOMIC DNA]</scope>
    <source>
        <strain evidence="4 6">DSM 44724</strain>
    </source>
</reference>
<dbReference type="AlphaFoldDB" id="A0A9X3PQX3"/>
<keyword evidence="6" id="KW-1185">Reference proteome</keyword>
<evidence type="ECO:0000256" key="1">
    <source>
        <dbReference type="SAM" id="MobiDB-lite"/>
    </source>
</evidence>
<proteinExistence type="predicted"/>
<dbReference type="Proteomes" id="UP001145799">
    <property type="component" value="Unassembled WGS sequence"/>
</dbReference>
<accession>A0A9X3PQX3</accession>
<dbReference type="PROSITE" id="PS51257">
    <property type="entry name" value="PROKAR_LIPOPROTEIN"/>
    <property type="match status" value="1"/>
</dbReference>
<protein>
    <submittedName>
        <fullName evidence="3">Uncharacterized protein</fullName>
    </submittedName>
</protein>
<dbReference type="EMBL" id="JAPZVQ010000017">
    <property type="protein sequence ID" value="MDA1387622.1"/>
    <property type="molecule type" value="Genomic_DNA"/>
</dbReference>
<feature type="chain" id="PRO_5040814293" evidence="2">
    <location>
        <begin position="20"/>
        <end position="193"/>
    </location>
</feature>
<dbReference type="EMBL" id="JAVDYD010000001">
    <property type="protein sequence ID" value="MDR7336611.1"/>
    <property type="molecule type" value="Genomic_DNA"/>
</dbReference>
<dbReference type="Proteomes" id="UP001183604">
    <property type="component" value="Unassembled WGS sequence"/>
</dbReference>
<dbReference type="RefSeq" id="WP_270124127.1">
    <property type="nucleotide sequence ID" value="NZ_BAAAOM010000002.1"/>
</dbReference>